<dbReference type="GO" id="GO:0003872">
    <property type="term" value="F:6-phosphofructokinase activity"/>
    <property type="evidence" value="ECO:0007669"/>
    <property type="project" value="UniProtKB-EC"/>
</dbReference>
<dbReference type="GO" id="GO:0005945">
    <property type="term" value="C:6-phosphofructokinase complex"/>
    <property type="evidence" value="ECO:0007669"/>
    <property type="project" value="TreeGrafter"/>
</dbReference>
<evidence type="ECO:0000256" key="10">
    <source>
        <dbReference type="ARBA" id="ARBA00022741"/>
    </source>
</evidence>
<keyword evidence="10" id="KW-0547">Nucleotide-binding</keyword>
<dbReference type="GO" id="GO:0005524">
    <property type="term" value="F:ATP binding"/>
    <property type="evidence" value="ECO:0007669"/>
    <property type="project" value="UniProtKB-KW"/>
</dbReference>
<dbReference type="OrthoDB" id="9802503at2"/>
<evidence type="ECO:0000256" key="14">
    <source>
        <dbReference type="ARBA" id="ARBA00023152"/>
    </source>
</evidence>
<keyword evidence="11 18" id="KW-0418">Kinase</keyword>
<keyword evidence="14" id="KW-0324">Glycolysis</keyword>
<keyword evidence="6" id="KW-0963">Cytoplasm</keyword>
<dbReference type="GO" id="GO:0006002">
    <property type="term" value="P:fructose 6-phosphate metabolic process"/>
    <property type="evidence" value="ECO:0007669"/>
    <property type="project" value="InterPro"/>
</dbReference>
<dbReference type="NCBIfam" id="TIGR02478">
    <property type="entry name" value="6PF1K_euk"/>
    <property type="match status" value="1"/>
</dbReference>
<evidence type="ECO:0000256" key="7">
    <source>
        <dbReference type="ARBA" id="ARBA00022533"/>
    </source>
</evidence>
<dbReference type="GO" id="GO:0061621">
    <property type="term" value="P:canonical glycolysis"/>
    <property type="evidence" value="ECO:0007669"/>
    <property type="project" value="TreeGrafter"/>
</dbReference>
<dbReference type="Pfam" id="PF00365">
    <property type="entry name" value="PFK"/>
    <property type="match status" value="2"/>
</dbReference>
<dbReference type="GO" id="GO:0016208">
    <property type="term" value="F:AMP binding"/>
    <property type="evidence" value="ECO:0007669"/>
    <property type="project" value="TreeGrafter"/>
</dbReference>
<dbReference type="GO" id="GO:0048029">
    <property type="term" value="F:monosaccharide binding"/>
    <property type="evidence" value="ECO:0007669"/>
    <property type="project" value="TreeGrafter"/>
</dbReference>
<comment type="caution">
    <text evidence="18">The sequence shown here is derived from an EMBL/GenBank/DDBJ whole genome shotgun (WGS) entry which is preliminary data.</text>
</comment>
<reference evidence="19" key="1">
    <citation type="submission" date="2016-12" db="EMBL/GenBank/DDBJ databases">
        <authorList>
            <person name="Meng X."/>
        </authorList>
    </citation>
    <scope>NUCLEOTIDE SEQUENCE [LARGE SCALE GENOMIC DNA]</scope>
    <source>
        <strain evidence="19">DSM 19116</strain>
    </source>
</reference>
<keyword evidence="8" id="KW-0808">Transferase</keyword>
<dbReference type="GO" id="GO:0070095">
    <property type="term" value="F:fructose-6-phosphate binding"/>
    <property type="evidence" value="ECO:0007669"/>
    <property type="project" value="TreeGrafter"/>
</dbReference>
<dbReference type="EC" id="2.7.1.11" evidence="5"/>
<dbReference type="GO" id="GO:0030388">
    <property type="term" value="P:fructose 1,6-bisphosphate metabolic process"/>
    <property type="evidence" value="ECO:0007669"/>
    <property type="project" value="TreeGrafter"/>
</dbReference>
<keyword evidence="7" id="KW-0021">Allosteric enzyme</keyword>
<gene>
    <name evidence="18" type="ORF">BSZ39_07920</name>
</gene>
<dbReference type="PRINTS" id="PR00476">
    <property type="entry name" value="PHFRCTKINASE"/>
</dbReference>
<dbReference type="InterPro" id="IPR009161">
    <property type="entry name" value="6-Pfructokinase_euk"/>
</dbReference>
<comment type="cofactor">
    <cofactor evidence="1">
        <name>Mg(2+)</name>
        <dbReference type="ChEBI" id="CHEBI:18420"/>
    </cofactor>
</comment>
<comment type="function">
    <text evidence="2">Catalyzes the phosphorylation of D-fructose 6-phosphate to fructose 1,6-bisphosphate by ATP, the first committing step of glycolysis.</text>
</comment>
<dbReference type="STRING" id="208480.SAMN02910418_01022"/>
<evidence type="ECO:0000313" key="18">
    <source>
        <dbReference type="EMBL" id="OKL53726.1"/>
    </source>
</evidence>
<evidence type="ECO:0000256" key="6">
    <source>
        <dbReference type="ARBA" id="ARBA00022490"/>
    </source>
</evidence>
<evidence type="ECO:0000313" key="19">
    <source>
        <dbReference type="Proteomes" id="UP000185628"/>
    </source>
</evidence>
<dbReference type="InterPro" id="IPR035966">
    <property type="entry name" value="PKF_sf"/>
</dbReference>
<evidence type="ECO:0000256" key="13">
    <source>
        <dbReference type="ARBA" id="ARBA00022842"/>
    </source>
</evidence>
<dbReference type="PANTHER" id="PTHR13697">
    <property type="entry name" value="PHOSPHOFRUCTOKINASE"/>
    <property type="match status" value="1"/>
</dbReference>
<evidence type="ECO:0000256" key="12">
    <source>
        <dbReference type="ARBA" id="ARBA00022840"/>
    </source>
</evidence>
<evidence type="ECO:0000256" key="4">
    <source>
        <dbReference type="ARBA" id="ARBA00004679"/>
    </source>
</evidence>
<dbReference type="PANTHER" id="PTHR13697:SF4">
    <property type="entry name" value="ATP-DEPENDENT 6-PHOSPHOFRUCTOKINASE"/>
    <property type="match status" value="1"/>
</dbReference>
<sequence length="751" mass="80678">MRESETGHGPKIGILTSGGDAQGMNAAVRAVVRTALVIGATPMAIQEGWQGAVDNSIRELSWSDVSSILNQGGTIIGTARSQEFREKEGRLAAAENLINHGIDKLVVIGGDGSLTGTDCFRNEWSELLSELVAAGRITQAQADAHPFLAVVGLVGSIDNDLVGSDMTIGADSALHRIVDAIDALSSTAASHQRTFVVEVMGRHCGYLALMSAVAGGCDYVLIPERPPVDDWEEDMCRALTAGREAGRRESIVLVAEGACSADGERIDAHQVAAVLKERMDVDARVTILGHVQRGGTPSAYDRWMPTVLGYAAVQTVLEQEPGEPAVILGVRHNRIARLDLVTAVAQTRNIATLIEEKNFEEAVAARGRSFTEMLRINAMLSEPPSASHARLRNKRIAILHAGGLAPGMNTAARAAVRLGIARGFTMVGVIGGFPGLINGQVEELRWDDVEGWAFSGGAELGTRRTEPSLEEFYAISRSIETQEIDGLLIIGGINAYMSAHAMVKERDRYPAFRIPIVLVPASIDNNLPGSELSIGADTAINNAVWALDRIKESAAASRRCFVAETMGRRCGYLSFMSGLAAGAELVYLHEDGVNLAQIARDADLMRAAFEAGRRLFLVVRNEGVSDLYSMDFMARAFEEEGGGLYDVRQTAIGHLQQGGSPTPFDRLLATRLVSHALDEICRDIDDGNADAAYVGMAANTLSTRPIDRMLDDFDIANRRPKEQWWRGLTPAAQVVSLPGTLEAHPIPTMDA</sequence>
<dbReference type="Gene3D" id="3.40.50.450">
    <property type="match status" value="2"/>
</dbReference>
<dbReference type="InterPro" id="IPR015912">
    <property type="entry name" value="Phosphofructokinase_CS"/>
</dbReference>
<comment type="similarity">
    <text evidence="15">Belongs to the phosphofructokinase type A (PFKA) family.</text>
</comment>
<organism evidence="18 19">
    <name type="scientific">Bowdeniella nasicola</name>
    <dbReference type="NCBI Taxonomy" id="208480"/>
    <lineage>
        <taxon>Bacteria</taxon>
        <taxon>Bacillati</taxon>
        <taxon>Actinomycetota</taxon>
        <taxon>Actinomycetes</taxon>
        <taxon>Actinomycetales</taxon>
        <taxon>Actinomycetaceae</taxon>
        <taxon>Bowdeniella</taxon>
    </lineage>
</organism>
<evidence type="ECO:0000259" key="17">
    <source>
        <dbReference type="Pfam" id="PF00365"/>
    </source>
</evidence>
<dbReference type="UniPathway" id="UPA00109">
    <property type="reaction ID" value="UER00182"/>
</dbReference>
<evidence type="ECO:0000256" key="16">
    <source>
        <dbReference type="ARBA" id="ARBA00048070"/>
    </source>
</evidence>
<dbReference type="GO" id="GO:0042802">
    <property type="term" value="F:identical protein binding"/>
    <property type="evidence" value="ECO:0007669"/>
    <property type="project" value="TreeGrafter"/>
</dbReference>
<name>A0A1Q5Q1U1_9ACTO</name>
<dbReference type="AlphaFoldDB" id="A0A1Q5Q1U1"/>
<keyword evidence="12" id="KW-0067">ATP-binding</keyword>
<protein>
    <recommendedName>
        <fullName evidence="5">6-phosphofructokinase</fullName>
        <ecNumber evidence="5">2.7.1.11</ecNumber>
    </recommendedName>
</protein>
<evidence type="ECO:0000256" key="11">
    <source>
        <dbReference type="ARBA" id="ARBA00022777"/>
    </source>
</evidence>
<feature type="domain" description="Phosphofructokinase" evidence="17">
    <location>
        <begin position="11"/>
        <end position="315"/>
    </location>
</feature>
<dbReference type="GO" id="GO:0046872">
    <property type="term" value="F:metal ion binding"/>
    <property type="evidence" value="ECO:0007669"/>
    <property type="project" value="UniProtKB-KW"/>
</dbReference>
<comment type="pathway">
    <text evidence="4">Carbohydrate degradation; glycolysis; D-glyceraldehyde 3-phosphate and glycerone phosphate from D-glucose: step 3/4.</text>
</comment>
<dbReference type="InterPro" id="IPR000023">
    <property type="entry name" value="Phosphofructokinase_dom"/>
</dbReference>
<dbReference type="Gene3D" id="3.40.50.460">
    <property type="entry name" value="Phosphofructokinase domain"/>
    <property type="match status" value="2"/>
</dbReference>
<dbReference type="InterPro" id="IPR022953">
    <property type="entry name" value="ATP_PFK"/>
</dbReference>
<evidence type="ECO:0000256" key="15">
    <source>
        <dbReference type="ARBA" id="ARBA00038478"/>
    </source>
</evidence>
<evidence type="ECO:0000256" key="5">
    <source>
        <dbReference type="ARBA" id="ARBA00012055"/>
    </source>
</evidence>
<dbReference type="EMBL" id="MQVR01000043">
    <property type="protein sequence ID" value="OKL53726.1"/>
    <property type="molecule type" value="Genomic_DNA"/>
</dbReference>
<evidence type="ECO:0000256" key="1">
    <source>
        <dbReference type="ARBA" id="ARBA00001946"/>
    </source>
</evidence>
<accession>A0A1Q5Q1U1</accession>
<dbReference type="SUPFAM" id="SSF53784">
    <property type="entry name" value="Phosphofructokinase"/>
    <property type="match status" value="2"/>
</dbReference>
<comment type="subcellular location">
    <subcellularLocation>
        <location evidence="3">Cytoplasm</location>
    </subcellularLocation>
</comment>
<keyword evidence="19" id="KW-1185">Reference proteome</keyword>
<evidence type="ECO:0000256" key="9">
    <source>
        <dbReference type="ARBA" id="ARBA00022723"/>
    </source>
</evidence>
<dbReference type="FunFam" id="3.40.50.460:FF:000007">
    <property type="entry name" value="ATP-dependent 6-phosphofructokinase"/>
    <property type="match status" value="1"/>
</dbReference>
<evidence type="ECO:0000256" key="2">
    <source>
        <dbReference type="ARBA" id="ARBA00002659"/>
    </source>
</evidence>
<proteinExistence type="inferred from homology"/>
<dbReference type="Proteomes" id="UP000185628">
    <property type="component" value="Unassembled WGS sequence"/>
</dbReference>
<dbReference type="PROSITE" id="PS00433">
    <property type="entry name" value="PHOSPHOFRUCTOKINASE"/>
    <property type="match status" value="2"/>
</dbReference>
<keyword evidence="13" id="KW-0460">Magnesium</keyword>
<keyword evidence="9" id="KW-0479">Metal-binding</keyword>
<comment type="catalytic activity">
    <reaction evidence="16">
        <text>beta-D-fructose 6-phosphate + ATP = beta-D-fructose 1,6-bisphosphate + ADP + H(+)</text>
        <dbReference type="Rhea" id="RHEA:16109"/>
        <dbReference type="ChEBI" id="CHEBI:15378"/>
        <dbReference type="ChEBI" id="CHEBI:30616"/>
        <dbReference type="ChEBI" id="CHEBI:32966"/>
        <dbReference type="ChEBI" id="CHEBI:57634"/>
        <dbReference type="ChEBI" id="CHEBI:456216"/>
        <dbReference type="EC" id="2.7.1.11"/>
    </reaction>
</comment>
<feature type="domain" description="Phosphofructokinase" evidence="17">
    <location>
        <begin position="395"/>
        <end position="678"/>
    </location>
</feature>
<dbReference type="RefSeq" id="WP_073716818.1">
    <property type="nucleotide sequence ID" value="NZ_MQVR01000043.1"/>
</dbReference>
<evidence type="ECO:0000256" key="8">
    <source>
        <dbReference type="ARBA" id="ARBA00022679"/>
    </source>
</evidence>
<evidence type="ECO:0000256" key="3">
    <source>
        <dbReference type="ARBA" id="ARBA00004496"/>
    </source>
</evidence>